<evidence type="ECO:0000313" key="3">
    <source>
        <dbReference type="Proteomes" id="UP000014962"/>
    </source>
</evidence>
<organism evidence="2 3">
    <name type="scientific">Winogradskyella psychrotolerans RS-3</name>
    <dbReference type="NCBI Taxonomy" id="641526"/>
    <lineage>
        <taxon>Bacteria</taxon>
        <taxon>Pseudomonadati</taxon>
        <taxon>Bacteroidota</taxon>
        <taxon>Flavobacteriia</taxon>
        <taxon>Flavobacteriales</taxon>
        <taxon>Flavobacteriaceae</taxon>
        <taxon>Winogradskyella</taxon>
    </lineage>
</organism>
<dbReference type="RefSeq" id="WP_020895596.1">
    <property type="nucleotide sequence ID" value="NZ_ATMR01000060.1"/>
</dbReference>
<comment type="caution">
    <text evidence="2">The sequence shown here is derived from an EMBL/GenBank/DDBJ whole genome shotgun (WGS) entry which is preliminary data.</text>
</comment>
<dbReference type="AlphaFoldDB" id="S7VUK7"/>
<keyword evidence="1" id="KW-0472">Membrane</keyword>
<dbReference type="eggNOG" id="ENOG5031XZF">
    <property type="taxonomic scope" value="Bacteria"/>
</dbReference>
<dbReference type="Pfam" id="PF19578">
    <property type="entry name" value="DUF6090"/>
    <property type="match status" value="1"/>
</dbReference>
<evidence type="ECO:0000313" key="2">
    <source>
        <dbReference type="EMBL" id="EPR73980.1"/>
    </source>
</evidence>
<protein>
    <submittedName>
        <fullName evidence="2">Uncharacterized protein</fullName>
    </submittedName>
</protein>
<gene>
    <name evidence="2" type="ORF">ADIWIN_0940</name>
</gene>
<dbReference type="InterPro" id="IPR045749">
    <property type="entry name" value="DUF6090"/>
</dbReference>
<dbReference type="PATRIC" id="fig|641526.4.peg.931"/>
<keyword evidence="1" id="KW-1133">Transmembrane helix</keyword>
<reference evidence="2 3" key="1">
    <citation type="journal article" date="2013" name="Genome Announc.">
        <title>Draft Genome Sequence of Winogradskyella psychrotolerans RS-3T, Isolated from the Marine Transect of Kongsfjorden, Ny-Alesund, Svalbard, Arctic Ocean.</title>
        <authorList>
            <person name="Kumar Pinnaka A."/>
            <person name="Ara S."/>
            <person name="Singh A."/>
            <person name="Shivaji S."/>
        </authorList>
    </citation>
    <scope>NUCLEOTIDE SEQUENCE [LARGE SCALE GENOMIC DNA]</scope>
    <source>
        <strain evidence="2 3">RS-3</strain>
    </source>
</reference>
<dbReference type="OrthoDB" id="821805at2"/>
<evidence type="ECO:0000256" key="1">
    <source>
        <dbReference type="SAM" id="Phobius"/>
    </source>
</evidence>
<proteinExistence type="predicted"/>
<keyword evidence="1" id="KW-0812">Transmembrane</keyword>
<name>S7VUK7_9FLAO</name>
<sequence>MIHYLRLIRQRLLSENKFSKYLLYAIGEITLVVIGILIALQINNWNDNRKQQIQEQKLLVSLKSDFLESKNRLQQTMYMQKNVIRKSSELIKMYEGKIPRASNDSIKNFIVYGAQSWYRAEFLTGAYDAYISTGNAELLCNNQLRKMLAEYFSIVKLGFEDQDNSMNLLNNMQNISAPVSAHLELTKARKRIGLDTLRSPKENMAIDFIFKQDAYFGYLMNRVAVEHLRYTIQEEVLNKISQIVVILNEEIEL</sequence>
<keyword evidence="3" id="KW-1185">Reference proteome</keyword>
<dbReference type="STRING" id="641526.ADIWIN_0940"/>
<dbReference type="Proteomes" id="UP000014962">
    <property type="component" value="Unassembled WGS sequence"/>
</dbReference>
<dbReference type="EMBL" id="ATMR01000060">
    <property type="protein sequence ID" value="EPR73980.1"/>
    <property type="molecule type" value="Genomic_DNA"/>
</dbReference>
<feature type="transmembrane region" description="Helical" evidence="1">
    <location>
        <begin position="21"/>
        <end position="42"/>
    </location>
</feature>
<accession>S7VUK7</accession>